<dbReference type="GO" id="GO:0016491">
    <property type="term" value="F:oxidoreductase activity"/>
    <property type="evidence" value="ECO:0007669"/>
    <property type="project" value="UniProtKB-KW"/>
</dbReference>
<protein>
    <submittedName>
        <fullName evidence="6">FAD-dependent oxidoreductase</fullName>
    </submittedName>
</protein>
<keyword evidence="5" id="KW-0411">Iron-sulfur</keyword>
<evidence type="ECO:0000256" key="5">
    <source>
        <dbReference type="ARBA" id="ARBA00023014"/>
    </source>
</evidence>
<dbReference type="EMBL" id="CP045798">
    <property type="protein sequence ID" value="QNB47546.1"/>
    <property type="molecule type" value="Genomic_DNA"/>
</dbReference>
<organism evidence="6 7">
    <name type="scientific">Thermanaerosceptrum fracticalcis</name>
    <dbReference type="NCBI Taxonomy" id="1712410"/>
    <lineage>
        <taxon>Bacteria</taxon>
        <taxon>Bacillati</taxon>
        <taxon>Bacillota</taxon>
        <taxon>Clostridia</taxon>
        <taxon>Eubacteriales</taxon>
        <taxon>Peptococcaceae</taxon>
        <taxon>Thermanaerosceptrum</taxon>
    </lineage>
</organism>
<dbReference type="InterPro" id="IPR036188">
    <property type="entry name" value="FAD/NAD-bd_sf"/>
</dbReference>
<dbReference type="PANTHER" id="PTHR43498">
    <property type="entry name" value="FERREDOXIN:COB-COM HETERODISULFIDE REDUCTASE SUBUNIT A"/>
    <property type="match status" value="1"/>
</dbReference>
<keyword evidence="2" id="KW-0479">Metal-binding</keyword>
<evidence type="ECO:0000313" key="7">
    <source>
        <dbReference type="Proteomes" id="UP000515847"/>
    </source>
</evidence>
<evidence type="ECO:0000256" key="4">
    <source>
        <dbReference type="ARBA" id="ARBA00023004"/>
    </source>
</evidence>
<reference evidence="6 7" key="1">
    <citation type="journal article" date="2019" name="Front. Microbiol.">
        <title>Thermoanaerosceptrum fracticalcis gen. nov. sp. nov., a Novel Fumarate-Fermenting Microorganism From a Deep Fractured Carbonate Aquifer of the US Great Basin.</title>
        <authorList>
            <person name="Hamilton-Brehm S.D."/>
            <person name="Stewart L.E."/>
            <person name="Zavarin M."/>
            <person name="Caldwell M."/>
            <person name="Lawson P.A."/>
            <person name="Onstott T.C."/>
            <person name="Grzymski J."/>
            <person name="Neveux I."/>
            <person name="Lollar B.S."/>
            <person name="Russell C.E."/>
            <person name="Moser D.P."/>
        </authorList>
    </citation>
    <scope>NUCLEOTIDE SEQUENCE [LARGE SCALE GENOMIC DNA]</scope>
    <source>
        <strain evidence="6 7">DRI-13</strain>
    </source>
</reference>
<keyword evidence="1" id="KW-0004">4Fe-4S</keyword>
<dbReference type="SUPFAM" id="SSF51905">
    <property type="entry name" value="FAD/NAD(P)-binding domain"/>
    <property type="match status" value="1"/>
</dbReference>
<gene>
    <name evidence="6" type="ORF">BR63_15410</name>
</gene>
<name>A0A7G6E642_THEFR</name>
<keyword evidence="4" id="KW-0408">Iron</keyword>
<dbReference type="GO" id="GO:0046872">
    <property type="term" value="F:metal ion binding"/>
    <property type="evidence" value="ECO:0007669"/>
    <property type="project" value="UniProtKB-KW"/>
</dbReference>
<accession>A0A7G6E642</accession>
<dbReference type="OrthoDB" id="1784462at2"/>
<proteinExistence type="predicted"/>
<evidence type="ECO:0000256" key="2">
    <source>
        <dbReference type="ARBA" id="ARBA00022723"/>
    </source>
</evidence>
<dbReference type="RefSeq" id="WP_034423745.1">
    <property type="nucleotide sequence ID" value="NZ_CP045798.1"/>
</dbReference>
<keyword evidence="3" id="KW-0560">Oxidoreductase</keyword>
<dbReference type="GO" id="GO:0051539">
    <property type="term" value="F:4 iron, 4 sulfur cluster binding"/>
    <property type="evidence" value="ECO:0007669"/>
    <property type="project" value="UniProtKB-KW"/>
</dbReference>
<dbReference type="AlphaFoldDB" id="A0A7G6E642"/>
<dbReference type="Pfam" id="PF12831">
    <property type="entry name" value="FAD_oxidored"/>
    <property type="match status" value="1"/>
</dbReference>
<dbReference type="InterPro" id="IPR039650">
    <property type="entry name" value="HdrA-like"/>
</dbReference>
<evidence type="ECO:0000256" key="3">
    <source>
        <dbReference type="ARBA" id="ARBA00023002"/>
    </source>
</evidence>
<dbReference type="KEGG" id="tfr:BR63_15410"/>
<evidence type="ECO:0000256" key="1">
    <source>
        <dbReference type="ARBA" id="ARBA00022485"/>
    </source>
</evidence>
<sequence>MSRILFYILSLFIYLLVPTAQHYSYQDIVVYGGGLAGCAAARNAAAAAPDKKVLLVVPEPVRALGGLGTVGGQNFADIRLWKNELVTRGSFGRWFAESGQFYSTQGLVETIKKDLSQFPNLKVLYSFDLTSLDAAGGEIKGLKLAAIERDESGRVVWRNGRRIVKAQIFIDASDDGRLSRLAGAPLTVGRQDWPPEYLPEEERKAGWVRQQAATLMFKVKGIKTPSVPKAIGEWVFTRDAKGSWGLAGGKVTWSTNPVVTGFNEKYQSRGFSVKPINAAQDGAGSEEWWINTLLVYNVDGRAHDRDKNTANYPSETIPGHRTTDQAWVEARDFLLNPDFLTTLRQFKVVEDGQEYGFGEAELVLDRQGKPVVGEIMYIRESVHGQRGEIVMPSDGENIHYDVTTRETQLAGSGPEDGGDRENYPDRIGLGYYMMDINAYLPQDLKFSGKYDWPVTRWLRPDWWERGGEPKNPVYLPYRMLTVKGVKNLLVPGYATGCSSFAWAELRVLPNLAVLGDAAGVAAARAVLYGEDPSEFSTPQIRWVQEKLRQFGARLDK</sequence>
<dbReference type="Gene3D" id="3.50.50.60">
    <property type="entry name" value="FAD/NAD(P)-binding domain"/>
    <property type="match status" value="1"/>
</dbReference>
<dbReference type="Proteomes" id="UP000515847">
    <property type="component" value="Chromosome"/>
</dbReference>
<evidence type="ECO:0000313" key="6">
    <source>
        <dbReference type="EMBL" id="QNB47546.1"/>
    </source>
</evidence>
<keyword evidence="7" id="KW-1185">Reference proteome</keyword>
<dbReference type="PANTHER" id="PTHR43498:SF1">
    <property type="entry name" value="COB--COM HETERODISULFIDE REDUCTASE IRON-SULFUR SUBUNIT A"/>
    <property type="match status" value="1"/>
</dbReference>